<reference evidence="8" key="1">
    <citation type="submission" date="2022-01" db="EMBL/GenBank/DDBJ databases">
        <authorList>
            <person name="King R."/>
        </authorList>
    </citation>
    <scope>NUCLEOTIDE SEQUENCE</scope>
</reference>
<dbReference type="GO" id="GO:0005886">
    <property type="term" value="C:plasma membrane"/>
    <property type="evidence" value="ECO:0007669"/>
    <property type="project" value="UniProtKB-SubCell"/>
</dbReference>
<keyword evidence="5 7" id="KW-0472">Membrane</keyword>
<feature type="transmembrane region" description="Helical" evidence="7">
    <location>
        <begin position="514"/>
        <end position="537"/>
    </location>
</feature>
<feature type="transmembrane region" description="Helical" evidence="7">
    <location>
        <begin position="659"/>
        <end position="678"/>
    </location>
</feature>
<comment type="similarity">
    <text evidence="2 7">Belongs to the CTL (choline transporter-like) family.</text>
</comment>
<dbReference type="Pfam" id="PF04515">
    <property type="entry name" value="Choline_transpo"/>
    <property type="match status" value="1"/>
</dbReference>
<evidence type="ECO:0000256" key="5">
    <source>
        <dbReference type="ARBA" id="ARBA00023136"/>
    </source>
</evidence>
<sequence length="764" mass="87483">MMETIPEEEQSCTSDGKVIYLQLWAVPVALSKTTERRKSDGFNTIVIGDIEEYSNQNNIQQSIEVNHKSEILLSTSTEIKKNYGIDPKINSCNIVNEEQITDLGKTLECKSGPQDFKNSRKSTDLLWLFFFLSFAFSWLCLGVYVGATSNTTSFLSTYGSYKEECYSNDKKYLMYFGLANYFKNTVFSSLTDIYIKSKFCPTGKACVSKCPTTIWTAELFLKRILPFNYSLIQGSLICVNDRVKNNITTLHELEDIVNKNLCARDYSFNLPVLNLCLPFELMISWIANQFKLSVVINVAELFYLCVLENVMYLQILFSSSCLILIIYVFLLRWIAAPLLKISIIGFILFAIIGFIFTALGYFGIESKGSFKFYKISFIQEGSYFSLICVILAAIFLLVVIKKVFDLIRLKNYIKPALMLITETCNILLQIKGSLFFIFIIIHAYLALVIWAWNIVISLMSDSNLDCKIHNQYNLPCNCTGEYQNAIEGNKCHPENFTQFCSNCICYKPSVIKFYFVMVLRIFNVLAVIWTIMFIYAFSKMMLAYSLYTWYNNADKKELPPSLVISSTKTILKYHMGTAAYGSFGILQTVIHKIIVVIRLCPKFKHICPFNINLPAPVDKYSLIISAVNGTGLKNSTEKINSKIIEDGGRKRLNKTTQKILNIMKWTICLTLIIFLFLIPHEETFCLEIALWLLCFCIYLISTVYIQVCKIVADSLVYCYIQDQNSKSKMKKMIPESLKSFFENQESFSCENHQDQDSSGNGIHR</sequence>
<evidence type="ECO:0000313" key="8">
    <source>
        <dbReference type="EMBL" id="CAH1402976.1"/>
    </source>
</evidence>
<dbReference type="PANTHER" id="PTHR12385">
    <property type="entry name" value="CHOLINE TRANSPORTER-LIKE (SLC FAMILY 44)"/>
    <property type="match status" value="1"/>
</dbReference>
<dbReference type="OrthoDB" id="420519at2759"/>
<organism evidence="8 9">
    <name type="scientific">Nezara viridula</name>
    <name type="common">Southern green stink bug</name>
    <name type="synonym">Cimex viridulus</name>
    <dbReference type="NCBI Taxonomy" id="85310"/>
    <lineage>
        <taxon>Eukaryota</taxon>
        <taxon>Metazoa</taxon>
        <taxon>Ecdysozoa</taxon>
        <taxon>Arthropoda</taxon>
        <taxon>Hexapoda</taxon>
        <taxon>Insecta</taxon>
        <taxon>Pterygota</taxon>
        <taxon>Neoptera</taxon>
        <taxon>Paraneoptera</taxon>
        <taxon>Hemiptera</taxon>
        <taxon>Heteroptera</taxon>
        <taxon>Panheteroptera</taxon>
        <taxon>Pentatomomorpha</taxon>
        <taxon>Pentatomoidea</taxon>
        <taxon>Pentatomidae</taxon>
        <taxon>Pentatominae</taxon>
        <taxon>Nezara</taxon>
    </lineage>
</organism>
<gene>
    <name evidence="8" type="ORF">NEZAVI_LOCUS11664</name>
</gene>
<evidence type="ECO:0000256" key="2">
    <source>
        <dbReference type="ARBA" id="ARBA00007168"/>
    </source>
</evidence>
<dbReference type="PANTHER" id="PTHR12385:SF14">
    <property type="entry name" value="CHOLINE TRANSPORTER-LIKE 2"/>
    <property type="match status" value="1"/>
</dbReference>
<feature type="transmembrane region" description="Helical" evidence="7">
    <location>
        <begin position="690"/>
        <end position="720"/>
    </location>
</feature>
<dbReference type="AlphaFoldDB" id="A0A9P0HJ49"/>
<protein>
    <recommendedName>
        <fullName evidence="7">Choline transporter-like protein</fullName>
    </recommendedName>
</protein>
<dbReference type="InterPro" id="IPR007603">
    <property type="entry name" value="Choline_transptr-like"/>
</dbReference>
<keyword evidence="4 7" id="KW-1133">Transmembrane helix</keyword>
<proteinExistence type="inferred from homology"/>
<evidence type="ECO:0000313" key="9">
    <source>
        <dbReference type="Proteomes" id="UP001152798"/>
    </source>
</evidence>
<feature type="transmembrane region" description="Helical" evidence="7">
    <location>
        <begin position="125"/>
        <end position="147"/>
    </location>
</feature>
<feature type="transmembrane region" description="Helical" evidence="7">
    <location>
        <begin position="434"/>
        <end position="455"/>
    </location>
</feature>
<feature type="transmembrane region" description="Helical" evidence="7">
    <location>
        <begin position="382"/>
        <end position="400"/>
    </location>
</feature>
<keyword evidence="3 7" id="KW-0812">Transmembrane</keyword>
<evidence type="ECO:0000256" key="4">
    <source>
        <dbReference type="ARBA" id="ARBA00022989"/>
    </source>
</evidence>
<evidence type="ECO:0000256" key="7">
    <source>
        <dbReference type="RuleBase" id="RU368066"/>
    </source>
</evidence>
<comment type="function">
    <text evidence="7">Choline transporter.</text>
</comment>
<comment type="subcellular location">
    <subcellularLocation>
        <location evidence="7">Cell membrane</location>
        <topology evidence="7">Multi-pass membrane protein</topology>
    </subcellularLocation>
    <subcellularLocation>
        <location evidence="1">Membrane</location>
        <topology evidence="1">Multi-pass membrane protein</topology>
    </subcellularLocation>
</comment>
<keyword evidence="9" id="KW-1185">Reference proteome</keyword>
<evidence type="ECO:0000256" key="1">
    <source>
        <dbReference type="ARBA" id="ARBA00004141"/>
    </source>
</evidence>
<dbReference type="EMBL" id="OV725081">
    <property type="protein sequence ID" value="CAH1402976.1"/>
    <property type="molecule type" value="Genomic_DNA"/>
</dbReference>
<keyword evidence="6" id="KW-0325">Glycoprotein</keyword>
<dbReference type="GO" id="GO:0022857">
    <property type="term" value="F:transmembrane transporter activity"/>
    <property type="evidence" value="ECO:0007669"/>
    <property type="project" value="UniProtKB-UniRule"/>
</dbReference>
<feature type="transmembrane region" description="Helical" evidence="7">
    <location>
        <begin position="343"/>
        <end position="362"/>
    </location>
</feature>
<evidence type="ECO:0000256" key="6">
    <source>
        <dbReference type="ARBA" id="ARBA00023180"/>
    </source>
</evidence>
<accession>A0A9P0HJ49</accession>
<name>A0A9P0HJ49_NEZVI</name>
<feature type="transmembrane region" description="Helical" evidence="7">
    <location>
        <begin position="311"/>
        <end position="331"/>
    </location>
</feature>
<evidence type="ECO:0000256" key="3">
    <source>
        <dbReference type="ARBA" id="ARBA00022692"/>
    </source>
</evidence>
<dbReference type="Proteomes" id="UP001152798">
    <property type="component" value="Chromosome 5"/>
</dbReference>